<sequence length="111" mass="12256">MWGGRLCGFLVLCWSIAQCYGQEQRRKRRIGIGVITECFEKTTYPFGLNTAFRDFNHTKYNGTAFEFVVANLRHNSCKDEEGNDPLEAAGVLLAMFSKGVSAVIGLVGSAV</sequence>
<reference evidence="2" key="1">
    <citation type="submission" date="2014-11" db="EMBL/GenBank/DDBJ databases">
        <authorList>
            <person name="Otto D Thomas"/>
            <person name="Naeem Raeece"/>
        </authorList>
    </citation>
    <scope>NUCLEOTIDE SEQUENCE</scope>
</reference>
<keyword evidence="1" id="KW-0732">Signal</keyword>
<dbReference type="PhylomeDB" id="A0A0G4FR42"/>
<name>A0A0G4FR42_9ALVE</name>
<protein>
    <recommendedName>
        <fullName evidence="3">Receptor ligand binding region domain-containing protein</fullName>
    </recommendedName>
</protein>
<proteinExistence type="predicted"/>
<dbReference type="AlphaFoldDB" id="A0A0G4FR42"/>
<feature type="signal peptide" evidence="1">
    <location>
        <begin position="1"/>
        <end position="21"/>
    </location>
</feature>
<dbReference type="VEuPathDB" id="CryptoDB:Cvel_18312"/>
<accession>A0A0G4FR42</accession>
<evidence type="ECO:0000313" key="2">
    <source>
        <dbReference type="EMBL" id="CEM16930.1"/>
    </source>
</evidence>
<organism evidence="2">
    <name type="scientific">Chromera velia CCMP2878</name>
    <dbReference type="NCBI Taxonomy" id="1169474"/>
    <lineage>
        <taxon>Eukaryota</taxon>
        <taxon>Sar</taxon>
        <taxon>Alveolata</taxon>
        <taxon>Colpodellida</taxon>
        <taxon>Chromeraceae</taxon>
        <taxon>Chromera</taxon>
    </lineage>
</organism>
<gene>
    <name evidence="2" type="ORF">Cvel_18312</name>
</gene>
<evidence type="ECO:0008006" key="3">
    <source>
        <dbReference type="Google" id="ProtNLM"/>
    </source>
</evidence>
<dbReference type="EMBL" id="CDMZ01000564">
    <property type="protein sequence ID" value="CEM16930.1"/>
    <property type="molecule type" value="Genomic_DNA"/>
</dbReference>
<feature type="chain" id="PRO_5005188953" description="Receptor ligand binding region domain-containing protein" evidence="1">
    <location>
        <begin position="22"/>
        <end position="111"/>
    </location>
</feature>
<evidence type="ECO:0000256" key="1">
    <source>
        <dbReference type="SAM" id="SignalP"/>
    </source>
</evidence>